<dbReference type="PANTHER" id="PTHR11669">
    <property type="entry name" value="REPLICATION FACTOR C / DNA POLYMERASE III GAMMA-TAU SUBUNIT"/>
    <property type="match status" value="1"/>
</dbReference>
<dbReference type="OrthoDB" id="9810148at2"/>
<evidence type="ECO:0000256" key="1">
    <source>
        <dbReference type="ARBA" id="ARBA00012417"/>
    </source>
</evidence>
<evidence type="ECO:0000256" key="5">
    <source>
        <dbReference type="ARBA" id="ARBA00022705"/>
    </source>
</evidence>
<dbReference type="GO" id="GO:0003677">
    <property type="term" value="F:DNA binding"/>
    <property type="evidence" value="ECO:0007669"/>
    <property type="project" value="InterPro"/>
</dbReference>
<dbReference type="GO" id="GO:0003887">
    <property type="term" value="F:DNA-directed DNA polymerase activity"/>
    <property type="evidence" value="ECO:0007669"/>
    <property type="project" value="UniProtKB-KW"/>
</dbReference>
<evidence type="ECO:0000313" key="9">
    <source>
        <dbReference type="EMBL" id="OLS02308.1"/>
    </source>
</evidence>
<dbReference type="Pfam" id="PF09115">
    <property type="entry name" value="DNApol3-delta_C"/>
    <property type="match status" value="1"/>
</dbReference>
<feature type="domain" description="DNA polymerase III delta subunit C-terminal" evidence="8">
    <location>
        <begin position="210"/>
        <end position="322"/>
    </location>
</feature>
<dbReference type="GO" id="GO:0009360">
    <property type="term" value="C:DNA polymerase III complex"/>
    <property type="evidence" value="ECO:0007669"/>
    <property type="project" value="InterPro"/>
</dbReference>
<dbReference type="InterPro" id="IPR015199">
    <property type="entry name" value="DNA_pol_III_delta_C"/>
</dbReference>
<organism evidence="9 10">
    <name type="scientific">Tissierella creatinophila DSM 6911</name>
    <dbReference type="NCBI Taxonomy" id="1123403"/>
    <lineage>
        <taxon>Bacteria</taxon>
        <taxon>Bacillati</taxon>
        <taxon>Bacillota</taxon>
        <taxon>Tissierellia</taxon>
        <taxon>Tissierellales</taxon>
        <taxon>Tissierellaceae</taxon>
        <taxon>Tissierella</taxon>
    </lineage>
</organism>
<comment type="caution">
    <text evidence="9">The sequence shown here is derived from an EMBL/GenBank/DDBJ whole genome shotgun (WGS) entry which is preliminary data.</text>
</comment>
<dbReference type="Pfam" id="PF13177">
    <property type="entry name" value="DNA_pol3_delta2"/>
    <property type="match status" value="1"/>
</dbReference>
<keyword evidence="4 9" id="KW-0548">Nucleotidyltransferase</keyword>
<dbReference type="AlphaFoldDB" id="A0A1U7M540"/>
<dbReference type="RefSeq" id="WP_075727055.1">
    <property type="nucleotide sequence ID" value="NZ_LTDM01000032.1"/>
</dbReference>
<dbReference type="SUPFAM" id="SSF48019">
    <property type="entry name" value="post-AAA+ oligomerization domain-like"/>
    <property type="match status" value="1"/>
</dbReference>
<dbReference type="InterPro" id="IPR027417">
    <property type="entry name" value="P-loop_NTPase"/>
</dbReference>
<dbReference type="Proteomes" id="UP000186112">
    <property type="component" value="Unassembled WGS sequence"/>
</dbReference>
<gene>
    <name evidence="9" type="primary">dnaX_2</name>
    <name evidence="9" type="ORF">TICRE_16940</name>
</gene>
<dbReference type="Gene3D" id="3.40.50.300">
    <property type="entry name" value="P-loop containing nucleotide triphosphate hydrolases"/>
    <property type="match status" value="1"/>
</dbReference>
<dbReference type="EMBL" id="LTDM01000032">
    <property type="protein sequence ID" value="OLS02308.1"/>
    <property type="molecule type" value="Genomic_DNA"/>
</dbReference>
<dbReference type="EC" id="2.7.7.7" evidence="1"/>
<evidence type="ECO:0000313" key="10">
    <source>
        <dbReference type="Proteomes" id="UP000186112"/>
    </source>
</evidence>
<dbReference type="InterPro" id="IPR050238">
    <property type="entry name" value="DNA_Rep/Repair_Clamp_Loader"/>
</dbReference>
<evidence type="ECO:0000256" key="7">
    <source>
        <dbReference type="ARBA" id="ARBA00049244"/>
    </source>
</evidence>
<keyword evidence="5" id="KW-0235">DNA replication</keyword>
<dbReference type="GO" id="GO:0008408">
    <property type="term" value="F:3'-5' exonuclease activity"/>
    <property type="evidence" value="ECO:0007669"/>
    <property type="project" value="InterPro"/>
</dbReference>
<keyword evidence="3 9" id="KW-0808">Transferase</keyword>
<proteinExistence type="predicted"/>
<comment type="catalytic activity">
    <reaction evidence="7">
        <text>DNA(n) + a 2'-deoxyribonucleoside 5'-triphosphate = DNA(n+1) + diphosphate</text>
        <dbReference type="Rhea" id="RHEA:22508"/>
        <dbReference type="Rhea" id="RHEA-COMP:17339"/>
        <dbReference type="Rhea" id="RHEA-COMP:17340"/>
        <dbReference type="ChEBI" id="CHEBI:33019"/>
        <dbReference type="ChEBI" id="CHEBI:61560"/>
        <dbReference type="ChEBI" id="CHEBI:173112"/>
        <dbReference type="EC" id="2.7.7.7"/>
    </reaction>
</comment>
<keyword evidence="10" id="KW-1185">Reference proteome</keyword>
<dbReference type="NCBIfam" id="TIGR00678">
    <property type="entry name" value="holB"/>
    <property type="match status" value="1"/>
</dbReference>
<dbReference type="InterPro" id="IPR004622">
    <property type="entry name" value="DNA_pol_HolB"/>
</dbReference>
<accession>A0A1U7M540</accession>
<dbReference type="InterPro" id="IPR008921">
    <property type="entry name" value="DNA_pol3_clamp-load_cplx_C"/>
</dbReference>
<reference evidence="9 10" key="1">
    <citation type="submission" date="2016-02" db="EMBL/GenBank/DDBJ databases">
        <title>Genome sequence of Tissierella creatinophila DSM 6911.</title>
        <authorList>
            <person name="Poehlein A."/>
            <person name="Daniel R."/>
        </authorList>
    </citation>
    <scope>NUCLEOTIDE SEQUENCE [LARGE SCALE GENOMIC DNA]</scope>
    <source>
        <strain evidence="9 10">DSM 6911</strain>
    </source>
</reference>
<evidence type="ECO:0000256" key="6">
    <source>
        <dbReference type="ARBA" id="ARBA00022932"/>
    </source>
</evidence>
<protein>
    <recommendedName>
        <fullName evidence="2">DNA polymerase III subunit delta'</fullName>
        <ecNumber evidence="1">2.7.7.7</ecNumber>
    </recommendedName>
</protein>
<name>A0A1U7M540_TISCR</name>
<dbReference type="SUPFAM" id="SSF52540">
    <property type="entry name" value="P-loop containing nucleoside triphosphate hydrolases"/>
    <property type="match status" value="1"/>
</dbReference>
<evidence type="ECO:0000256" key="2">
    <source>
        <dbReference type="ARBA" id="ARBA00014363"/>
    </source>
</evidence>
<sequence length="322" mass="37174">MDFNQIIGHEKVIEILKKSIKTNKISHAYLFQGEEGIGKKKLSYAFSKALLCLSEGEKPCGDCPSCKRFESGNNPDFFHIEPEKNLIKIEHINKIQKEMSTAPLNSNKKVMLIEDAHLMNKESTNKLLKTLEEPPSFAHIILTSSQAYKLLPTILSRVQTINFFPVPKEKIKNLLIEHYGKDEKQAKFITEFTKGAIGKSINLAKSDLLFQRREEVLKLLNDLIKGDKTKVFNSMDFFNNNEKDIHEILDIMIYYFRDLLLYKKLPNSPLIINQDKISLLNEHSFMAFNKINDIILNIMETKDIIRKNVNFQLSLEAMLLNI</sequence>
<dbReference type="FunFam" id="3.40.50.300:FF:001255">
    <property type="entry name" value="DNA polymerase III subunit delta"/>
    <property type="match status" value="1"/>
</dbReference>
<dbReference type="PANTHER" id="PTHR11669:SF8">
    <property type="entry name" value="DNA POLYMERASE III SUBUNIT DELTA"/>
    <property type="match status" value="1"/>
</dbReference>
<evidence type="ECO:0000256" key="4">
    <source>
        <dbReference type="ARBA" id="ARBA00022695"/>
    </source>
</evidence>
<evidence type="ECO:0000259" key="8">
    <source>
        <dbReference type="Pfam" id="PF09115"/>
    </source>
</evidence>
<dbReference type="GO" id="GO:0006261">
    <property type="term" value="P:DNA-templated DNA replication"/>
    <property type="evidence" value="ECO:0007669"/>
    <property type="project" value="TreeGrafter"/>
</dbReference>
<evidence type="ECO:0000256" key="3">
    <source>
        <dbReference type="ARBA" id="ARBA00022679"/>
    </source>
</evidence>
<keyword evidence="6" id="KW-0239">DNA-directed DNA polymerase</keyword>